<dbReference type="CDD" id="cd02440">
    <property type="entry name" value="AdoMet_MTases"/>
    <property type="match status" value="1"/>
</dbReference>
<dbReference type="InterPro" id="IPR050091">
    <property type="entry name" value="PKS_NRPS_Biosynth_Enz"/>
</dbReference>
<dbReference type="InterPro" id="IPR029063">
    <property type="entry name" value="SAM-dependent_MTases_sf"/>
</dbReference>
<dbReference type="Pfam" id="PF02801">
    <property type="entry name" value="Ketoacyl-synt_C"/>
    <property type="match status" value="1"/>
</dbReference>
<keyword evidence="4" id="KW-0560">Oxidoreductase</keyword>
<dbReference type="GO" id="GO:0044550">
    <property type="term" value="P:secondary metabolite biosynthetic process"/>
    <property type="evidence" value="ECO:0007669"/>
    <property type="project" value="UniProtKB-ARBA"/>
</dbReference>
<dbReference type="InterPro" id="IPR049551">
    <property type="entry name" value="PKS_DH_C"/>
</dbReference>
<feature type="domain" description="PKS/mFAS DH" evidence="11">
    <location>
        <begin position="820"/>
        <end position="1137"/>
    </location>
</feature>
<keyword evidence="6" id="KW-0012">Acyltransferase</keyword>
<dbReference type="Pfam" id="PF16197">
    <property type="entry name" value="KAsynt_C_assoc"/>
    <property type="match status" value="1"/>
</dbReference>
<dbReference type="InterPro" id="IPR020843">
    <property type="entry name" value="ER"/>
</dbReference>
<dbReference type="SMART" id="SM00825">
    <property type="entry name" value="PKS_KS"/>
    <property type="match status" value="1"/>
</dbReference>
<dbReference type="InterPro" id="IPR016039">
    <property type="entry name" value="Thiolase-like"/>
</dbReference>
<feature type="region of interest" description="N-terminal hotdog fold" evidence="7">
    <location>
        <begin position="820"/>
        <end position="951"/>
    </location>
</feature>
<dbReference type="Gene3D" id="3.10.129.110">
    <property type="entry name" value="Polyketide synthase dehydratase"/>
    <property type="match status" value="1"/>
</dbReference>
<dbReference type="SUPFAM" id="SSF51735">
    <property type="entry name" value="NAD(P)-binding Rossmann-fold domains"/>
    <property type="match status" value="2"/>
</dbReference>
<dbReference type="InterPro" id="IPR016036">
    <property type="entry name" value="Malonyl_transacylase_ACP-bd"/>
</dbReference>
<dbReference type="InterPro" id="IPR016035">
    <property type="entry name" value="Acyl_Trfase/lysoPLipase"/>
</dbReference>
<dbReference type="InterPro" id="IPR042104">
    <property type="entry name" value="PKS_dehydratase_sf"/>
</dbReference>
<feature type="region of interest" description="C-terminal hotdog fold" evidence="7">
    <location>
        <begin position="977"/>
        <end position="1137"/>
    </location>
</feature>
<dbReference type="SMART" id="SM00826">
    <property type="entry name" value="PKS_DH"/>
    <property type="match status" value="1"/>
</dbReference>
<dbReference type="Gene3D" id="3.40.50.150">
    <property type="entry name" value="Vaccinia Virus protein VP39"/>
    <property type="match status" value="1"/>
</dbReference>
<dbReference type="SUPFAM" id="SSF55048">
    <property type="entry name" value="Probable ACP-binding domain of malonyl-CoA ACP transacylase"/>
    <property type="match status" value="1"/>
</dbReference>
<dbReference type="SMART" id="SM00829">
    <property type="entry name" value="PKS_ER"/>
    <property type="match status" value="1"/>
</dbReference>
<dbReference type="InterPro" id="IPR020807">
    <property type="entry name" value="PKS_DH"/>
</dbReference>
<dbReference type="InterPro" id="IPR014031">
    <property type="entry name" value="Ketoacyl_synth_C"/>
</dbReference>
<dbReference type="InterPro" id="IPR009081">
    <property type="entry name" value="PP-bd_ACP"/>
</dbReference>
<dbReference type="OMA" id="EPERRWC"/>
<evidence type="ECO:0000256" key="8">
    <source>
        <dbReference type="SAM" id="MobiDB-lite"/>
    </source>
</evidence>
<dbReference type="Pfam" id="PF23297">
    <property type="entry name" value="ACP_SdgA_C"/>
    <property type="match status" value="1"/>
</dbReference>
<evidence type="ECO:0000259" key="10">
    <source>
        <dbReference type="PROSITE" id="PS52004"/>
    </source>
</evidence>
<dbReference type="Gene3D" id="3.40.47.10">
    <property type="match status" value="1"/>
</dbReference>
<evidence type="ECO:0000256" key="3">
    <source>
        <dbReference type="ARBA" id="ARBA00022679"/>
    </source>
</evidence>
<feature type="compositionally biased region" description="Basic and acidic residues" evidence="8">
    <location>
        <begin position="2300"/>
        <end position="2314"/>
    </location>
</feature>
<dbReference type="SUPFAM" id="SSF47336">
    <property type="entry name" value="ACP-like"/>
    <property type="match status" value="1"/>
</dbReference>
<evidence type="ECO:0000256" key="6">
    <source>
        <dbReference type="ARBA" id="ARBA00023315"/>
    </source>
</evidence>
<evidence type="ECO:0000313" key="13">
    <source>
        <dbReference type="Proteomes" id="UP000007963"/>
    </source>
</evidence>
<dbReference type="InterPro" id="IPR011032">
    <property type="entry name" value="GroES-like_sf"/>
</dbReference>
<dbReference type="InterPro" id="IPR036291">
    <property type="entry name" value="NAD(P)-bd_dom_sf"/>
</dbReference>
<dbReference type="SUPFAM" id="SSF53335">
    <property type="entry name" value="S-adenosyl-L-methionine-dependent methyltransferases"/>
    <property type="match status" value="1"/>
</dbReference>
<dbReference type="Pfam" id="PF08242">
    <property type="entry name" value="Methyltransf_12"/>
    <property type="match status" value="1"/>
</dbReference>
<dbReference type="GeneID" id="4319015"/>
<dbReference type="SUPFAM" id="SSF50129">
    <property type="entry name" value="GroES-like"/>
    <property type="match status" value="1"/>
</dbReference>
<evidence type="ECO:0000256" key="4">
    <source>
        <dbReference type="ARBA" id="ARBA00023002"/>
    </source>
</evidence>
<reference evidence="13" key="1">
    <citation type="submission" date="2005-09" db="EMBL/GenBank/DDBJ databases">
        <title>Annotation of the Aspergillus terreus NIH2624 genome.</title>
        <authorList>
            <person name="Birren B.W."/>
            <person name="Lander E.S."/>
            <person name="Galagan J.E."/>
            <person name="Nusbaum C."/>
            <person name="Devon K."/>
            <person name="Henn M."/>
            <person name="Ma L.-J."/>
            <person name="Jaffe D.B."/>
            <person name="Butler J."/>
            <person name="Alvarez P."/>
            <person name="Gnerre S."/>
            <person name="Grabherr M."/>
            <person name="Kleber M."/>
            <person name="Mauceli E.W."/>
            <person name="Brockman W."/>
            <person name="Rounsley S."/>
            <person name="Young S.K."/>
            <person name="LaButti K."/>
            <person name="Pushparaj V."/>
            <person name="DeCaprio D."/>
            <person name="Crawford M."/>
            <person name="Koehrsen M."/>
            <person name="Engels R."/>
            <person name="Montgomery P."/>
            <person name="Pearson M."/>
            <person name="Howarth C."/>
            <person name="Larson L."/>
            <person name="Luoma S."/>
            <person name="White J."/>
            <person name="Alvarado L."/>
            <person name="Kodira C.D."/>
            <person name="Zeng Q."/>
            <person name="Oleary S."/>
            <person name="Yandava C."/>
            <person name="Denning D.W."/>
            <person name="Nierman W.C."/>
            <person name="Milne T."/>
            <person name="Madden K."/>
        </authorList>
    </citation>
    <scope>NUCLEOTIDE SEQUENCE [LARGE SCALE GENOMIC DNA]</scope>
    <source>
        <strain evidence="13">NIH 2624 / FGSC A1156</strain>
    </source>
</reference>
<keyword evidence="2" id="KW-0597">Phosphoprotein</keyword>
<name>Q0CGB3_ASPTN</name>
<comment type="caution">
    <text evidence="7">Lacks conserved residue(s) required for the propagation of feature annotation.</text>
</comment>
<proteinExistence type="predicted"/>
<gene>
    <name evidence="12" type="ORF">ATEG_07279</name>
</gene>
<dbReference type="Pfam" id="PF08659">
    <property type="entry name" value="KR"/>
    <property type="match status" value="1"/>
</dbReference>
<dbReference type="InterPro" id="IPR014043">
    <property type="entry name" value="Acyl_transferase_dom"/>
</dbReference>
<dbReference type="SUPFAM" id="SSF52151">
    <property type="entry name" value="FabD/lysophospholipase-like"/>
    <property type="match status" value="1"/>
</dbReference>
<dbReference type="SUPFAM" id="SSF53901">
    <property type="entry name" value="Thiolase-like"/>
    <property type="match status" value="1"/>
</dbReference>
<dbReference type="InterPro" id="IPR001227">
    <property type="entry name" value="Ac_transferase_dom_sf"/>
</dbReference>
<dbReference type="PROSITE" id="PS52019">
    <property type="entry name" value="PKS_MFAS_DH"/>
    <property type="match status" value="1"/>
</dbReference>
<dbReference type="Pfam" id="PF00698">
    <property type="entry name" value="Acyl_transf_1"/>
    <property type="match status" value="1"/>
</dbReference>
<dbReference type="InterPro" id="IPR032821">
    <property type="entry name" value="PKS_assoc"/>
</dbReference>
<dbReference type="InterPro" id="IPR056501">
    <property type="entry name" value="NAD-bd_HRPKS_sdrA"/>
</dbReference>
<evidence type="ECO:0000256" key="5">
    <source>
        <dbReference type="ARBA" id="ARBA00023268"/>
    </source>
</evidence>
<keyword evidence="5" id="KW-0511">Multifunctional enzyme</keyword>
<keyword evidence="3" id="KW-0808">Transferase</keyword>
<sequence>MEEQDDPKGFDAAFFKMSKTELLSLDPQHRLVMENVYHALENAGVTMENAISSNTSVFVNGYNHDHADNINLDPETILRYKPTGTDNSLTSGRVSWFYDFRGPSLTIDTACSGSLVGLHLACQSLKEKESDMAVVSGVNVIGFLSHMIGMSYSGFVGSEGKCFSFDHRADGYARGEGVGTVIVKRLSDAVEDGDVIRAVIRGTGLNHDGRTPGITYPSLSSQEELIRRTYRRAGLDTADTCYIESHGTGTQAGDFIEASAISRGFDTASRNTPLYVGALKSNIGHLEGGSGIAGLIKTIMILENGIIPPNVNFEKPNPKIPVDEWKLKFPTERTPWPHSGPRRASVSCFGLNGTNSHCILDDACGFLRAQGIAGKHRTVPPNTSQPQISNMNRDIPAQDDAPLSPKQTIPDAHSGTYLNGNINTTKAPTQLFLMSAFDEKAFSRTESQLANYLAKEPNTQAWGNNFLDSPFSTDELTCDKDNTRVDEPAIAHPSSTAVQIALVDLLESWGITPSRVIGHSSGEIAAAYCAGKLSREAAWKVAYFRGQVVYGSISREGAMMAIGLSPSNLQPYLEEVQNTNPEGVITIACFNSPKNQTVSGDTPMIDELKERLDAHRIFARKLTLGKAYHSPHMRTFTEDYQHAMGSLQDLGESFDGRAVEMFSTFTGEKVLDCFLDSSHWCANMVGSVQFEKALRAFCDATTGDNDSQEMGSAIDEIVEIGAHGALRSAIKETIDTLNGITYWPTLDRNTPDATSLLQTVAGLSSRGYPANISEINQVQSQFDRWDLLSDLPPYPFDHSNRDIYESRLAKNLRLREHPRHDIFGAPKNDWDPRYPSFRHFLRLKESPWLKEYMVHGQYIYPPAGFLVMAVESSMQMADKETSIRGINVSRVDFSAPLSIPDHAEGVEVSLSYAPADDGSGMRRFRVNSYNEEQEQWTEHCSGYISVEYAESEGRLEIDGEANTEWLDSLRDSERQLTESVERRRVFEQLESCGLHLGPLFQHLSNMKTSGNRNGHGLATVKVPDIRSIMPEHYMHPHMLHPVTLQNMLSSVTVALSDLSNTQPEGGVFFPKYIDNVWISSGGSYKPHTQFRCFSTATAAGINLRHCQIHILAEPSLSEVAVSLSGIQLARHISDEDFSKTPSIPRFYSTEWQPDIHLVTNEFFDSLVNHQEDTDNKWGSECEHFTDLQLAATLISTDALFDLKGLDLTGLEPHYHRFYDLLKHIAADILTNAIPRVPFKLWKKYAEDEHLKEDLYKRVQLLNSDGALLIKVGTRIPAFFRQELDPLHIMFGQDDLMTEYYDDDFKIGTIQEKLSHYLSLFRWNKSNLSVLEVGAGTGSFTSQVLTHLSPQDADRSISEYVFTDLSPGFFEKAKQRLRPWSDIMTYKKLDVGNDPLAQGFELAAFDLIIASNVLHATPNLFDTLQNIHSLLKPGGKLVFHEGVRQDALWTNISFSPLSGWWLSTEPERRWCPYIPTEIWNDYLHTAGFSGIDLEFASSDYAEFSKISLMVSTALSQSSRPVPDRVEAILILPDSKEPTIVKELRRQMGQLGISLSLHTLSEVSTLDISEKPCLALLGTDMPILSHDNFTAVDELKELLLRCRNLIWISGDSTKEPFFDIATGLIRSMRHAEGKDDRNFVTVSVSDTEPIDKSLSEAISKIFRHQFLSPGLCETKNAEYRIEKGSILTSRVSPNQDATLTIRSGLSLPQAVPTPWNDVHRPQKLVNRQSRGSKLELVWVSDDVQSERLGDNEVDINVKAVSLRWRDSLASSGELPQEGLGGEASGIITRVGSAVRGLHKGDRVMCFGDRRQGREGALRSVLRVNALLVTPIPDDLSLEAAAALLADWTVAIYSLRYIGKLVSRDKILIQAATGSIGQAAIRYAQSVDANIFAAVSNTGEKEYLMREYGLLEDHIFYTPSPFMSNQIKRKVPEGVDIVLLPSSHHSFMRTIGYVAPFGKILEVSTGNVESGVSLPSINHPSSVIFARVDVHSFAKHRPSMVQEVLGDIKHLLSLPHALPEQPAKVLTYSQLHEGLQKLRGGNIDNVILQPADDIVPVVPEVSRPSMLDETASYIIIGTLNSLSLKMGMRLAERGAKNLIFLSASSSFQADVGETERMLGSLRTQGCAVHLRSCDFFNETELHHAMTELKQQLPPVKGVIYRPHETQPIKSTESPSNHYQKFRELWLVHQTFPAVDYLVMVSPMKGLDGLCTESETHPTRTFQDTLVHHRVSLGLHSASVDLGDMNDDDALAVIDYATSSRDHASFPSSQIISQFPGPFSSDRQQSVPTYLSDPLFHQLPVSQPRDKSTDSPTERKLSVADLLQSSHDSEHAGEIVSREIRRKLSNLLNVSEDEISSEHNIRDNGVDSLIEMEFQNWIDKELKINLPSEDLISKSISKLSAQVVSASPLVQCT</sequence>
<dbReference type="InterPro" id="IPR014030">
    <property type="entry name" value="Ketoacyl_synth_N"/>
</dbReference>
<dbReference type="CDD" id="cd00833">
    <property type="entry name" value="PKS"/>
    <property type="match status" value="1"/>
</dbReference>
<feature type="domain" description="Carrier" evidence="9">
    <location>
        <begin position="2326"/>
        <end position="2406"/>
    </location>
</feature>
<dbReference type="Gene3D" id="3.40.50.720">
    <property type="entry name" value="NAD(P)-binding Rossmann-like Domain"/>
    <property type="match status" value="2"/>
</dbReference>
<evidence type="ECO:0000256" key="1">
    <source>
        <dbReference type="ARBA" id="ARBA00022450"/>
    </source>
</evidence>
<evidence type="ECO:0000313" key="12">
    <source>
        <dbReference type="EMBL" id="EAU32663.1"/>
    </source>
</evidence>
<dbReference type="InterPro" id="IPR049900">
    <property type="entry name" value="PKS_mFAS_DH"/>
</dbReference>
<dbReference type="Pfam" id="PF08240">
    <property type="entry name" value="ADH_N"/>
    <property type="match status" value="1"/>
</dbReference>
<feature type="region of interest" description="Disordered" evidence="8">
    <location>
        <begin position="2294"/>
        <end position="2327"/>
    </location>
</feature>
<dbReference type="SMART" id="SM00827">
    <property type="entry name" value="PKS_AT"/>
    <property type="match status" value="1"/>
</dbReference>
<dbReference type="HOGENOM" id="CLU_000022_31_1_1"/>
<evidence type="ECO:0000259" key="11">
    <source>
        <dbReference type="PROSITE" id="PS52019"/>
    </source>
</evidence>
<dbReference type="PROSITE" id="PS52004">
    <property type="entry name" value="KS3_2"/>
    <property type="match status" value="1"/>
</dbReference>
<evidence type="ECO:0000256" key="2">
    <source>
        <dbReference type="ARBA" id="ARBA00022553"/>
    </source>
</evidence>
<dbReference type="Gene3D" id="1.10.1200.10">
    <property type="entry name" value="ACP-like"/>
    <property type="match status" value="1"/>
</dbReference>
<dbReference type="Gene3D" id="3.40.366.10">
    <property type="entry name" value="Malonyl-Coenzyme A Acyl Carrier Protein, domain 2"/>
    <property type="match status" value="1"/>
</dbReference>
<dbReference type="OrthoDB" id="329835at2759"/>
<dbReference type="VEuPathDB" id="FungiDB:ATEG_07279"/>
<accession>Q0CGB3</accession>
<dbReference type="GO" id="GO:0006633">
    <property type="term" value="P:fatty acid biosynthetic process"/>
    <property type="evidence" value="ECO:0007669"/>
    <property type="project" value="TreeGrafter"/>
</dbReference>
<dbReference type="Pfam" id="PF21089">
    <property type="entry name" value="PKS_DH_N"/>
    <property type="match status" value="1"/>
</dbReference>
<dbReference type="GO" id="GO:0004312">
    <property type="term" value="F:fatty acid synthase activity"/>
    <property type="evidence" value="ECO:0007669"/>
    <property type="project" value="TreeGrafter"/>
</dbReference>
<keyword evidence="1" id="KW-0596">Phosphopantetheine</keyword>
<dbReference type="EMBL" id="CH476603">
    <property type="protein sequence ID" value="EAU32663.1"/>
    <property type="molecule type" value="Genomic_DNA"/>
</dbReference>
<dbReference type="Pfam" id="PF14765">
    <property type="entry name" value="PS-DH"/>
    <property type="match status" value="1"/>
</dbReference>
<dbReference type="PANTHER" id="PTHR43775:SF29">
    <property type="entry name" value="ASPERFURANONE POLYKETIDE SYNTHASE AFOG-RELATED"/>
    <property type="match status" value="1"/>
</dbReference>
<dbReference type="InterPro" id="IPR013154">
    <property type="entry name" value="ADH-like_N"/>
</dbReference>
<dbReference type="GO" id="GO:0016491">
    <property type="term" value="F:oxidoreductase activity"/>
    <property type="evidence" value="ECO:0007669"/>
    <property type="project" value="UniProtKB-KW"/>
</dbReference>
<dbReference type="Pfam" id="PF00109">
    <property type="entry name" value="ketoacyl-synt"/>
    <property type="match status" value="1"/>
</dbReference>
<dbReference type="InterPro" id="IPR036736">
    <property type="entry name" value="ACP-like_sf"/>
</dbReference>
<dbReference type="InterPro" id="IPR049552">
    <property type="entry name" value="PKS_DH_N"/>
</dbReference>
<dbReference type="Gene3D" id="3.90.180.10">
    <property type="entry name" value="Medium-chain alcohol dehydrogenases, catalytic domain"/>
    <property type="match status" value="1"/>
</dbReference>
<dbReference type="PROSITE" id="PS50075">
    <property type="entry name" value="CARRIER"/>
    <property type="match status" value="1"/>
</dbReference>
<dbReference type="InterPro" id="IPR013217">
    <property type="entry name" value="Methyltransf_12"/>
</dbReference>
<dbReference type="PANTHER" id="PTHR43775">
    <property type="entry name" value="FATTY ACID SYNTHASE"/>
    <property type="match status" value="1"/>
</dbReference>
<protein>
    <submittedName>
        <fullName evidence="12">Uncharacterized protein</fullName>
    </submittedName>
</protein>
<dbReference type="CDD" id="cd05195">
    <property type="entry name" value="enoyl_red"/>
    <property type="match status" value="1"/>
</dbReference>
<dbReference type="InterPro" id="IPR020841">
    <property type="entry name" value="PKS_Beta-ketoAc_synthase_dom"/>
</dbReference>
<evidence type="ECO:0000256" key="7">
    <source>
        <dbReference type="PROSITE-ProRule" id="PRU01363"/>
    </source>
</evidence>
<dbReference type="Proteomes" id="UP000007963">
    <property type="component" value="Unassembled WGS sequence"/>
</dbReference>
<dbReference type="InterPro" id="IPR013968">
    <property type="entry name" value="PKS_KR"/>
</dbReference>
<organism evidence="12 13">
    <name type="scientific">Aspergillus terreus (strain NIH 2624 / FGSC A1156)</name>
    <dbReference type="NCBI Taxonomy" id="341663"/>
    <lineage>
        <taxon>Eukaryota</taxon>
        <taxon>Fungi</taxon>
        <taxon>Dikarya</taxon>
        <taxon>Ascomycota</taxon>
        <taxon>Pezizomycotina</taxon>
        <taxon>Eurotiomycetes</taxon>
        <taxon>Eurotiomycetidae</taxon>
        <taxon>Eurotiales</taxon>
        <taxon>Aspergillaceae</taxon>
        <taxon>Aspergillus</taxon>
        <taxon>Aspergillus subgen. Circumdati</taxon>
    </lineage>
</organism>
<evidence type="ECO:0000259" key="9">
    <source>
        <dbReference type="PROSITE" id="PS50075"/>
    </source>
</evidence>
<feature type="domain" description="Ketosynthase family 3 (KS3)" evidence="10">
    <location>
        <begin position="1"/>
        <end position="362"/>
    </location>
</feature>
<dbReference type="eggNOG" id="KOG1202">
    <property type="taxonomic scope" value="Eukaryota"/>
</dbReference>
<dbReference type="RefSeq" id="XP_001209965.1">
    <property type="nucleotide sequence ID" value="XM_001209965.1"/>
</dbReference>
<dbReference type="Pfam" id="PF23114">
    <property type="entry name" value="NAD-bd_HRPKS_sdrA"/>
    <property type="match status" value="1"/>
</dbReference>
<dbReference type="STRING" id="341663.Q0CGB3"/>